<dbReference type="EMBL" id="JALJOS010000006">
    <property type="protein sequence ID" value="KAK9837701.1"/>
    <property type="molecule type" value="Genomic_DNA"/>
</dbReference>
<proteinExistence type="predicted"/>
<feature type="region of interest" description="Disordered" evidence="1">
    <location>
        <begin position="208"/>
        <end position="231"/>
    </location>
</feature>
<protein>
    <recommendedName>
        <fullName evidence="4">START domain-containing protein</fullName>
    </recommendedName>
</protein>
<sequence>MGCCCSRSKRARREGTATTSSELTSSISSIHSSSLKPEAKLSNDSLKKQVSVGTVPLAQVPIGVSDQSTGAQLGTVPPERADFLRCPSGILFEDDTFFDAQEELQQEAPHQSTSLDVIFGRYENWMRQSIEGQPEQPQPELTPAGSFSQQQQPASPLSHRGEGLWPETSQGQRQSVDGVHLPPGHVGSVRSSPFAAAAAVQPITAEGQLQPAGSHTAATQSSQDGGRGSLEGQSFKLKKAKQRKLAKQLHDAFADGRCMEANMRLQELRHHPDVGGAQLASAAGVSLEDLDALPTRAEEYDTAVRDIRNDEGWDVARDNALRALHRHEKGTMVHSFKLSATFEHPLDRLVALAREIDLVNILDERLSGRILEQPSLFDGTFHIHVKTPWPFPRDLDLCLYACGADLSQEHRCMVILLRDSPGGLTPDQIPSSTKQQPTARLSVLPGSAIMLRPVAVQDGAKNSSSTEGHLMVHLTMDLASVPSLWIRLLLRVTAPWLHRLISKGLLKAFADAESDMEKRLLQQPDLYQLVRNRLQATYGKLW</sequence>
<name>A0AAW1RX72_9CHLO</name>
<feature type="region of interest" description="Disordered" evidence="1">
    <location>
        <begin position="1"/>
        <end position="42"/>
    </location>
</feature>
<feature type="compositionally biased region" description="Polar residues" evidence="1">
    <location>
        <begin position="211"/>
        <end position="224"/>
    </location>
</feature>
<keyword evidence="3" id="KW-1185">Reference proteome</keyword>
<reference evidence="2 3" key="1">
    <citation type="journal article" date="2024" name="Nat. Commun.">
        <title>Phylogenomics reveals the evolutionary origins of lichenization in chlorophyte algae.</title>
        <authorList>
            <person name="Puginier C."/>
            <person name="Libourel C."/>
            <person name="Otte J."/>
            <person name="Skaloud P."/>
            <person name="Haon M."/>
            <person name="Grisel S."/>
            <person name="Petersen M."/>
            <person name="Berrin J.G."/>
            <person name="Delaux P.M."/>
            <person name="Dal Grande F."/>
            <person name="Keller J."/>
        </authorList>
    </citation>
    <scope>NUCLEOTIDE SEQUENCE [LARGE SCALE GENOMIC DNA]</scope>
    <source>
        <strain evidence="2 3">SAG 2145</strain>
    </source>
</reference>
<feature type="compositionally biased region" description="Polar residues" evidence="1">
    <location>
        <begin position="145"/>
        <end position="155"/>
    </location>
</feature>
<evidence type="ECO:0000313" key="3">
    <source>
        <dbReference type="Proteomes" id="UP001438707"/>
    </source>
</evidence>
<dbReference type="InterPro" id="IPR023393">
    <property type="entry name" value="START-like_dom_sf"/>
</dbReference>
<evidence type="ECO:0000313" key="2">
    <source>
        <dbReference type="EMBL" id="KAK9837701.1"/>
    </source>
</evidence>
<dbReference type="Proteomes" id="UP001438707">
    <property type="component" value="Unassembled WGS sequence"/>
</dbReference>
<organism evidence="2 3">
    <name type="scientific">Apatococcus lobatus</name>
    <dbReference type="NCBI Taxonomy" id="904363"/>
    <lineage>
        <taxon>Eukaryota</taxon>
        <taxon>Viridiplantae</taxon>
        <taxon>Chlorophyta</taxon>
        <taxon>core chlorophytes</taxon>
        <taxon>Trebouxiophyceae</taxon>
        <taxon>Chlorellales</taxon>
        <taxon>Chlorellaceae</taxon>
        <taxon>Apatococcus</taxon>
    </lineage>
</organism>
<feature type="compositionally biased region" description="Low complexity" evidence="1">
    <location>
        <begin position="18"/>
        <end position="35"/>
    </location>
</feature>
<evidence type="ECO:0008006" key="4">
    <source>
        <dbReference type="Google" id="ProtNLM"/>
    </source>
</evidence>
<dbReference type="AlphaFoldDB" id="A0AAW1RX72"/>
<feature type="region of interest" description="Disordered" evidence="1">
    <location>
        <begin position="131"/>
        <end position="193"/>
    </location>
</feature>
<gene>
    <name evidence="2" type="ORF">WJX74_003476</name>
</gene>
<evidence type="ECO:0000256" key="1">
    <source>
        <dbReference type="SAM" id="MobiDB-lite"/>
    </source>
</evidence>
<dbReference type="Gene3D" id="3.30.530.20">
    <property type="match status" value="1"/>
</dbReference>
<accession>A0AAW1RX72</accession>
<comment type="caution">
    <text evidence="2">The sequence shown here is derived from an EMBL/GenBank/DDBJ whole genome shotgun (WGS) entry which is preliminary data.</text>
</comment>